<sequence>MRTKKTCIPISKDFRSQKKKLKFSNYLSTSSQEDTKLPKMMPLKYCIATIMPRLTDAKICSMVLMNSKTLVSDSEEETQAEDKMPIDSLVEVLNTAIKGLE</sequence>
<evidence type="ECO:0000313" key="2">
    <source>
        <dbReference type="Proteomes" id="UP000499080"/>
    </source>
</evidence>
<dbReference type="EMBL" id="BGPR01009926">
    <property type="protein sequence ID" value="GBN43166.1"/>
    <property type="molecule type" value="Genomic_DNA"/>
</dbReference>
<name>A0A4Y2NZF2_ARAVE</name>
<gene>
    <name evidence="1" type="ORF">AVEN_17241_1</name>
</gene>
<protein>
    <submittedName>
        <fullName evidence="1">Uncharacterized protein</fullName>
    </submittedName>
</protein>
<comment type="caution">
    <text evidence="1">The sequence shown here is derived from an EMBL/GenBank/DDBJ whole genome shotgun (WGS) entry which is preliminary data.</text>
</comment>
<organism evidence="1 2">
    <name type="scientific">Araneus ventricosus</name>
    <name type="common">Orbweaver spider</name>
    <name type="synonym">Epeira ventricosa</name>
    <dbReference type="NCBI Taxonomy" id="182803"/>
    <lineage>
        <taxon>Eukaryota</taxon>
        <taxon>Metazoa</taxon>
        <taxon>Ecdysozoa</taxon>
        <taxon>Arthropoda</taxon>
        <taxon>Chelicerata</taxon>
        <taxon>Arachnida</taxon>
        <taxon>Araneae</taxon>
        <taxon>Araneomorphae</taxon>
        <taxon>Entelegynae</taxon>
        <taxon>Araneoidea</taxon>
        <taxon>Araneidae</taxon>
        <taxon>Araneus</taxon>
    </lineage>
</organism>
<keyword evidence="2" id="KW-1185">Reference proteome</keyword>
<dbReference type="AlphaFoldDB" id="A0A4Y2NZF2"/>
<proteinExistence type="predicted"/>
<reference evidence="1 2" key="1">
    <citation type="journal article" date="2019" name="Sci. Rep.">
        <title>Orb-weaving spider Araneus ventricosus genome elucidates the spidroin gene catalogue.</title>
        <authorList>
            <person name="Kono N."/>
            <person name="Nakamura H."/>
            <person name="Ohtoshi R."/>
            <person name="Moran D.A.P."/>
            <person name="Shinohara A."/>
            <person name="Yoshida Y."/>
            <person name="Fujiwara M."/>
            <person name="Mori M."/>
            <person name="Tomita M."/>
            <person name="Arakawa K."/>
        </authorList>
    </citation>
    <scope>NUCLEOTIDE SEQUENCE [LARGE SCALE GENOMIC DNA]</scope>
</reference>
<evidence type="ECO:0000313" key="1">
    <source>
        <dbReference type="EMBL" id="GBN43166.1"/>
    </source>
</evidence>
<dbReference type="Proteomes" id="UP000499080">
    <property type="component" value="Unassembled WGS sequence"/>
</dbReference>
<dbReference type="OrthoDB" id="6471544at2759"/>
<accession>A0A4Y2NZF2</accession>